<gene>
    <name evidence="3" type="ORF">Cvel_30562</name>
</gene>
<keyword evidence="2" id="KW-1133">Transmembrane helix</keyword>
<dbReference type="VEuPathDB" id="CryptoDB:Cvel_30562"/>
<name>A0A0G4HR93_9ALVE</name>
<protein>
    <submittedName>
        <fullName evidence="3">Uncharacterized protein</fullName>
    </submittedName>
</protein>
<dbReference type="PhylomeDB" id="A0A0G4HR93"/>
<keyword evidence="2" id="KW-0812">Transmembrane</keyword>
<feature type="transmembrane region" description="Helical" evidence="2">
    <location>
        <begin position="69"/>
        <end position="89"/>
    </location>
</feature>
<evidence type="ECO:0000313" key="3">
    <source>
        <dbReference type="EMBL" id="CEM46828.1"/>
    </source>
</evidence>
<feature type="transmembrane region" description="Helical" evidence="2">
    <location>
        <begin position="31"/>
        <end position="49"/>
    </location>
</feature>
<keyword evidence="2" id="KW-0472">Membrane</keyword>
<reference evidence="3" key="1">
    <citation type="submission" date="2014-11" db="EMBL/GenBank/DDBJ databases">
        <authorList>
            <person name="Otto D Thomas"/>
            <person name="Naeem Raeece"/>
        </authorList>
    </citation>
    <scope>NUCLEOTIDE SEQUENCE</scope>
</reference>
<dbReference type="AlphaFoldDB" id="A0A0G4HR93"/>
<organism evidence="3">
    <name type="scientific">Chromera velia CCMP2878</name>
    <dbReference type="NCBI Taxonomy" id="1169474"/>
    <lineage>
        <taxon>Eukaryota</taxon>
        <taxon>Sar</taxon>
        <taxon>Alveolata</taxon>
        <taxon>Colpodellida</taxon>
        <taxon>Chromeraceae</taxon>
        <taxon>Chromera</taxon>
    </lineage>
</organism>
<sequence length="299" mass="32166">MFLSVSNSPSLCSGQTCLDASLENASDRGRLVSSMFIVIGLFVELNYFVTRAKKLWFIWDGHTTCSPAIIVLCPIIGASLLEILLAIYWPQRASFGGGGFMSGLNGFNGDESGWQQAMILTFYVIAWMHVSDFAKWGFYYFYDGKEAGSLRLTAEQQAAKERLKKLQEKKHTEMVEKEGVAQYIHDQQEAINAEVRRQSVSNMHHAAGAGFAGGDGVARLASGTHNQRQISLNNMAGMSGGGAGGGIDAVSMKRIATLEKTIADNAAAAKAQEEKLASLESKLEALAAMLQPSAPAASS</sequence>
<feature type="coiled-coil region" evidence="1">
    <location>
        <begin position="262"/>
        <end position="289"/>
    </location>
</feature>
<keyword evidence="1" id="KW-0175">Coiled coil</keyword>
<dbReference type="EMBL" id="CDMZ01003566">
    <property type="protein sequence ID" value="CEM46828.1"/>
    <property type="molecule type" value="Genomic_DNA"/>
</dbReference>
<evidence type="ECO:0000256" key="1">
    <source>
        <dbReference type="SAM" id="Coils"/>
    </source>
</evidence>
<proteinExistence type="predicted"/>
<accession>A0A0G4HR93</accession>
<evidence type="ECO:0000256" key="2">
    <source>
        <dbReference type="SAM" id="Phobius"/>
    </source>
</evidence>
<feature type="coiled-coil region" evidence="1">
    <location>
        <begin position="149"/>
        <end position="176"/>
    </location>
</feature>
<dbReference type="Gene3D" id="1.20.1110.10">
    <property type="entry name" value="Calcium-transporting ATPase, transmembrane domain"/>
    <property type="match status" value="1"/>
</dbReference>